<dbReference type="Gene3D" id="1.20.1720.10">
    <property type="entry name" value="Multidrug resistance protein D"/>
    <property type="match status" value="1"/>
</dbReference>
<keyword evidence="6 8" id="KW-1133">Transmembrane helix</keyword>
<dbReference type="GO" id="GO:1990961">
    <property type="term" value="P:xenobiotic detoxification by transmembrane export across the plasma membrane"/>
    <property type="evidence" value="ECO:0007669"/>
    <property type="project" value="InterPro"/>
</dbReference>
<dbReference type="NCBIfam" id="TIGR00710">
    <property type="entry name" value="efflux_Bcr_CflA"/>
    <property type="match status" value="1"/>
</dbReference>
<accession>A0A934IL29</accession>
<dbReference type="PANTHER" id="PTHR23501">
    <property type="entry name" value="MAJOR FACILITATOR SUPERFAMILY"/>
    <property type="match status" value="1"/>
</dbReference>
<evidence type="ECO:0000259" key="9">
    <source>
        <dbReference type="PROSITE" id="PS50850"/>
    </source>
</evidence>
<feature type="transmembrane region" description="Helical" evidence="8">
    <location>
        <begin position="132"/>
        <end position="153"/>
    </location>
</feature>
<dbReference type="AlphaFoldDB" id="A0A934IL29"/>
<dbReference type="PANTHER" id="PTHR23501:SF191">
    <property type="entry name" value="VACUOLAR BASIC AMINO ACID TRANSPORTER 4"/>
    <property type="match status" value="1"/>
</dbReference>
<dbReference type="GO" id="GO:0005886">
    <property type="term" value="C:plasma membrane"/>
    <property type="evidence" value="ECO:0007669"/>
    <property type="project" value="UniProtKB-SubCell"/>
</dbReference>
<evidence type="ECO:0000313" key="11">
    <source>
        <dbReference type="Proteomes" id="UP000609531"/>
    </source>
</evidence>
<evidence type="ECO:0000256" key="2">
    <source>
        <dbReference type="ARBA" id="ARBA00006236"/>
    </source>
</evidence>
<dbReference type="Pfam" id="PF07690">
    <property type="entry name" value="MFS_1"/>
    <property type="match status" value="1"/>
</dbReference>
<dbReference type="EMBL" id="JAEKJA010000001">
    <property type="protein sequence ID" value="MBJ3774605.1"/>
    <property type="molecule type" value="Genomic_DNA"/>
</dbReference>
<feature type="transmembrane region" description="Helical" evidence="8">
    <location>
        <begin position="193"/>
        <end position="213"/>
    </location>
</feature>
<dbReference type="PROSITE" id="PS50850">
    <property type="entry name" value="MFS"/>
    <property type="match status" value="1"/>
</dbReference>
<dbReference type="Proteomes" id="UP000609531">
    <property type="component" value="Unassembled WGS sequence"/>
</dbReference>
<organism evidence="10 11">
    <name type="scientific">Acuticoccus mangrovi</name>
    <dbReference type="NCBI Taxonomy" id="2796142"/>
    <lineage>
        <taxon>Bacteria</taxon>
        <taxon>Pseudomonadati</taxon>
        <taxon>Pseudomonadota</taxon>
        <taxon>Alphaproteobacteria</taxon>
        <taxon>Hyphomicrobiales</taxon>
        <taxon>Amorphaceae</taxon>
        <taxon>Acuticoccus</taxon>
    </lineage>
</organism>
<keyword evidence="8" id="KW-0997">Cell inner membrane</keyword>
<evidence type="ECO:0000256" key="3">
    <source>
        <dbReference type="ARBA" id="ARBA00022448"/>
    </source>
</evidence>
<reference evidence="10" key="1">
    <citation type="submission" date="2020-12" db="EMBL/GenBank/DDBJ databases">
        <title>Bacterial taxonomy.</title>
        <authorList>
            <person name="Pan X."/>
        </authorList>
    </citation>
    <scope>NUCLEOTIDE SEQUENCE</scope>
    <source>
        <strain evidence="10">B2012</strain>
    </source>
</reference>
<keyword evidence="4" id="KW-1003">Cell membrane</keyword>
<feature type="transmembrane region" description="Helical" evidence="8">
    <location>
        <begin position="339"/>
        <end position="359"/>
    </location>
</feature>
<comment type="caution">
    <text evidence="10">The sequence shown here is derived from an EMBL/GenBank/DDBJ whole genome shotgun (WGS) entry which is preliminary data.</text>
</comment>
<evidence type="ECO:0000313" key="10">
    <source>
        <dbReference type="EMBL" id="MBJ3774605.1"/>
    </source>
</evidence>
<dbReference type="InterPro" id="IPR004812">
    <property type="entry name" value="Efflux_drug-R_Bcr/CmlA"/>
</dbReference>
<gene>
    <name evidence="10" type="ORF">JCR33_02840</name>
</gene>
<dbReference type="InterPro" id="IPR011701">
    <property type="entry name" value="MFS"/>
</dbReference>
<keyword evidence="3 8" id="KW-0813">Transport</keyword>
<keyword evidence="7 8" id="KW-0472">Membrane</keyword>
<feature type="transmembrane region" description="Helical" evidence="8">
    <location>
        <begin position="371"/>
        <end position="395"/>
    </location>
</feature>
<dbReference type="SUPFAM" id="SSF103473">
    <property type="entry name" value="MFS general substrate transporter"/>
    <property type="match status" value="1"/>
</dbReference>
<dbReference type="GO" id="GO:0042910">
    <property type="term" value="F:xenobiotic transmembrane transporter activity"/>
    <property type="evidence" value="ECO:0007669"/>
    <property type="project" value="InterPro"/>
</dbReference>
<feature type="transmembrane region" description="Helical" evidence="8">
    <location>
        <begin position="407"/>
        <end position="425"/>
    </location>
</feature>
<keyword evidence="5 8" id="KW-0812">Transmembrane</keyword>
<feature type="transmembrane region" description="Helical" evidence="8">
    <location>
        <begin position="107"/>
        <end position="126"/>
    </location>
</feature>
<protein>
    <recommendedName>
        <fullName evidence="8">Bcr/CflA family efflux transporter</fullName>
    </recommendedName>
</protein>
<name>A0A934IL29_9HYPH</name>
<feature type="transmembrane region" description="Helical" evidence="8">
    <location>
        <begin position="280"/>
        <end position="298"/>
    </location>
</feature>
<dbReference type="CDD" id="cd17320">
    <property type="entry name" value="MFS_MdfA_MDR_like"/>
    <property type="match status" value="1"/>
</dbReference>
<keyword evidence="11" id="KW-1185">Reference proteome</keyword>
<feature type="domain" description="Major facilitator superfamily (MFS) profile" evidence="9">
    <location>
        <begin position="38"/>
        <end position="430"/>
    </location>
</feature>
<feature type="transmembrane region" description="Helical" evidence="8">
    <location>
        <begin position="243"/>
        <end position="268"/>
    </location>
</feature>
<dbReference type="InterPro" id="IPR005829">
    <property type="entry name" value="Sugar_transporter_CS"/>
</dbReference>
<dbReference type="InterPro" id="IPR020846">
    <property type="entry name" value="MFS_dom"/>
</dbReference>
<dbReference type="PRINTS" id="PR01036">
    <property type="entry name" value="TCRTETB"/>
</dbReference>
<comment type="subcellular location">
    <subcellularLocation>
        <location evidence="8">Cell inner membrane</location>
        <topology evidence="8">Multi-pass membrane protein</topology>
    </subcellularLocation>
    <subcellularLocation>
        <location evidence="1">Cell membrane</location>
        <topology evidence="1">Multi-pass membrane protein</topology>
    </subcellularLocation>
</comment>
<comment type="similarity">
    <text evidence="2 8">Belongs to the major facilitator superfamily. Bcr/CmlA family.</text>
</comment>
<feature type="transmembrane region" description="Helical" evidence="8">
    <location>
        <begin position="36"/>
        <end position="56"/>
    </location>
</feature>
<feature type="transmembrane region" description="Helical" evidence="8">
    <location>
        <begin position="76"/>
        <end position="95"/>
    </location>
</feature>
<evidence type="ECO:0000256" key="4">
    <source>
        <dbReference type="ARBA" id="ARBA00022475"/>
    </source>
</evidence>
<dbReference type="InterPro" id="IPR036259">
    <property type="entry name" value="MFS_trans_sf"/>
</dbReference>
<evidence type="ECO:0000256" key="8">
    <source>
        <dbReference type="RuleBase" id="RU365088"/>
    </source>
</evidence>
<dbReference type="RefSeq" id="WP_198880472.1">
    <property type="nucleotide sequence ID" value="NZ_JAEKJA010000001.1"/>
</dbReference>
<evidence type="ECO:0000256" key="1">
    <source>
        <dbReference type="ARBA" id="ARBA00004651"/>
    </source>
</evidence>
<dbReference type="PROSITE" id="PS00216">
    <property type="entry name" value="SUGAR_TRANSPORT_1"/>
    <property type="match status" value="1"/>
</dbReference>
<proteinExistence type="inferred from homology"/>
<evidence type="ECO:0000256" key="7">
    <source>
        <dbReference type="ARBA" id="ARBA00023136"/>
    </source>
</evidence>
<evidence type="ECO:0000256" key="5">
    <source>
        <dbReference type="ARBA" id="ARBA00022692"/>
    </source>
</evidence>
<feature type="transmembrane region" description="Helical" evidence="8">
    <location>
        <begin position="165"/>
        <end position="187"/>
    </location>
</feature>
<feature type="transmembrane region" description="Helical" evidence="8">
    <location>
        <begin position="310"/>
        <end position="333"/>
    </location>
</feature>
<sequence length="431" mass="44428">MSEDHSRPASADVSADPVLSVTIDERAPALDRERPVPVAAPIGLLVLVSTVQPTALNMHMPALARMQEDLATSTSAIQLTLSAYLAATAVGQIVVGPVSDIYGRRPVLLAGLMVFLIGTLICALAPTVDVLVAGRIVQAFGGCTGLVLSRAIVRDTHGSASAASMIGYVTMGMAIAPMMTPALGGVISEATSWRLVFAAMGLLGLAGLVLTAIRLKETHPATGTTHAFARFVREVGELAHVPAFWLFALTLCFLSVSFFAFVAGAVFVSQSVYGLSPAGYGLYFMFLPVGYIIGNFVTGRFGQRFGIIPLIVVGNILSLLGTIVSAVGALLLIHHPAALFAPMLLVAVGNGLSLPNALAGSVSVEPRLAGTASGFAGALQVGGGAVASVLVGLLSDAGIWPDSAWPVLMPMLVCGVVAVGLSFTLRPQMMR</sequence>
<evidence type="ECO:0000256" key="6">
    <source>
        <dbReference type="ARBA" id="ARBA00022989"/>
    </source>
</evidence>